<protein>
    <submittedName>
        <fullName evidence="5">Peptide ABC transporter ATPase</fullName>
    </submittedName>
</protein>
<dbReference type="GO" id="GO:0015833">
    <property type="term" value="P:peptide transport"/>
    <property type="evidence" value="ECO:0007669"/>
    <property type="project" value="InterPro"/>
</dbReference>
<dbReference type="InterPro" id="IPR027417">
    <property type="entry name" value="P-loop_NTPase"/>
</dbReference>
<dbReference type="InterPro" id="IPR050319">
    <property type="entry name" value="ABC_transp_ATP-bind"/>
</dbReference>
<dbReference type="InterPro" id="IPR003593">
    <property type="entry name" value="AAA+_ATPase"/>
</dbReference>
<evidence type="ECO:0000313" key="5">
    <source>
        <dbReference type="EMBL" id="AKU17118.1"/>
    </source>
</evidence>
<dbReference type="Pfam" id="PF08352">
    <property type="entry name" value="oligo_HPY"/>
    <property type="match status" value="1"/>
</dbReference>
<proteinExistence type="predicted"/>
<organism evidence="5 6">
    <name type="scientific">Luteipulveratus mongoliensis</name>
    <dbReference type="NCBI Taxonomy" id="571913"/>
    <lineage>
        <taxon>Bacteria</taxon>
        <taxon>Bacillati</taxon>
        <taxon>Actinomycetota</taxon>
        <taxon>Actinomycetes</taxon>
        <taxon>Micrococcales</taxon>
        <taxon>Dermacoccaceae</taxon>
        <taxon>Luteipulveratus</taxon>
    </lineage>
</organism>
<dbReference type="EMBL" id="CP011112">
    <property type="protein sequence ID" value="AKU17118.1"/>
    <property type="molecule type" value="Genomic_DNA"/>
</dbReference>
<dbReference type="AlphaFoldDB" id="A0A0K1JKJ3"/>
<name>A0A0K1JKJ3_9MICO</name>
<dbReference type="GO" id="GO:0016887">
    <property type="term" value="F:ATP hydrolysis activity"/>
    <property type="evidence" value="ECO:0007669"/>
    <property type="project" value="InterPro"/>
</dbReference>
<reference evidence="5 6" key="1">
    <citation type="submission" date="2015-03" db="EMBL/GenBank/DDBJ databases">
        <title>Luteipulveratus halotolerans sp. nov., a novel actinobacterium (Dermacoccaceae) from Sarawak, Malaysia.</title>
        <authorList>
            <person name="Juboi H."/>
            <person name="Basik A."/>
            <person name="Shamsul S.S."/>
            <person name="Arnold P."/>
            <person name="Schmitt E.K."/>
            <person name="Sanglier J.-J."/>
            <person name="Yeo T."/>
        </authorList>
    </citation>
    <scope>NUCLEOTIDE SEQUENCE [LARGE SCALE GENOMIC DNA]</scope>
    <source>
        <strain evidence="5 6">MN07-A0370</strain>
    </source>
</reference>
<feature type="domain" description="ABC transporter" evidence="4">
    <location>
        <begin position="10"/>
        <end position="261"/>
    </location>
</feature>
<evidence type="ECO:0000256" key="1">
    <source>
        <dbReference type="ARBA" id="ARBA00022448"/>
    </source>
</evidence>
<evidence type="ECO:0000256" key="2">
    <source>
        <dbReference type="ARBA" id="ARBA00022741"/>
    </source>
</evidence>
<dbReference type="PROSITE" id="PS50893">
    <property type="entry name" value="ABC_TRANSPORTER_2"/>
    <property type="match status" value="1"/>
</dbReference>
<dbReference type="Gene3D" id="3.40.50.300">
    <property type="entry name" value="P-loop containing nucleotide triphosphate hydrolases"/>
    <property type="match status" value="1"/>
</dbReference>
<dbReference type="Proteomes" id="UP000066480">
    <property type="component" value="Chromosome"/>
</dbReference>
<dbReference type="PATRIC" id="fig|571913.6.peg.3388"/>
<dbReference type="SUPFAM" id="SSF52540">
    <property type="entry name" value="P-loop containing nucleoside triphosphate hydrolases"/>
    <property type="match status" value="1"/>
</dbReference>
<keyword evidence="1" id="KW-0813">Transport</keyword>
<dbReference type="NCBIfam" id="TIGR01727">
    <property type="entry name" value="oligo_HPY"/>
    <property type="match status" value="1"/>
</dbReference>
<dbReference type="InterPro" id="IPR003439">
    <property type="entry name" value="ABC_transporter-like_ATP-bd"/>
</dbReference>
<keyword evidence="6" id="KW-1185">Reference proteome</keyword>
<accession>A0A0K1JKJ3</accession>
<dbReference type="STRING" id="571913.VV02_16710"/>
<keyword evidence="2" id="KW-0547">Nucleotide-binding</keyword>
<dbReference type="PANTHER" id="PTHR43776">
    <property type="entry name" value="TRANSPORT ATP-BINDING PROTEIN"/>
    <property type="match status" value="1"/>
</dbReference>
<gene>
    <name evidence="5" type="ORF">VV02_16710</name>
</gene>
<dbReference type="Pfam" id="PF00005">
    <property type="entry name" value="ABC_tran"/>
    <property type="match status" value="1"/>
</dbReference>
<sequence>MSAEEKPPVLVARNLTRHFPVHGVRNAGQKVYALEGVNVELVPGQALAVVGESGSGKTTIARLLALQDTPTAGEITLRGDVVEAKRGKARRAYYQQVQMILQNPYESLNPIHRVRYILSRPLISLRGMKPGPEVDAEIEQLLTKVSLLPADEVADKFPYQLSGGQRQRLSIARALAAQPKVLLGDEPISMLDVSIRLDILNLLARLRDEEGLAMLYITHDIASARYFADKIVVMYAGQMIEGGTSEDVTQHPQHPYTELLLAASPDPDRMDVGPATLPVVGTSEPPDLIRPPSGCRFHPRCPHAMAICKEKVPEKTTSADGHWSRCWLHESDNVSKDTDD</sequence>
<dbReference type="CDD" id="cd03257">
    <property type="entry name" value="ABC_NikE_OppD_transporters"/>
    <property type="match status" value="1"/>
</dbReference>
<dbReference type="GO" id="GO:0005524">
    <property type="term" value="F:ATP binding"/>
    <property type="evidence" value="ECO:0007669"/>
    <property type="project" value="UniProtKB-KW"/>
</dbReference>
<dbReference type="SMART" id="SM00382">
    <property type="entry name" value="AAA"/>
    <property type="match status" value="1"/>
</dbReference>
<evidence type="ECO:0000256" key="3">
    <source>
        <dbReference type="ARBA" id="ARBA00022840"/>
    </source>
</evidence>
<dbReference type="RefSeq" id="WP_052593251.1">
    <property type="nucleotide sequence ID" value="NZ_CP011112.1"/>
</dbReference>
<evidence type="ECO:0000259" key="4">
    <source>
        <dbReference type="PROSITE" id="PS50893"/>
    </source>
</evidence>
<dbReference type="KEGG" id="lmoi:VV02_16710"/>
<dbReference type="InterPro" id="IPR013563">
    <property type="entry name" value="Oligopep_ABC_C"/>
</dbReference>
<dbReference type="PROSITE" id="PS00211">
    <property type="entry name" value="ABC_TRANSPORTER_1"/>
    <property type="match status" value="1"/>
</dbReference>
<keyword evidence="3" id="KW-0067">ATP-binding</keyword>
<evidence type="ECO:0000313" key="6">
    <source>
        <dbReference type="Proteomes" id="UP000066480"/>
    </source>
</evidence>
<dbReference type="GO" id="GO:0055085">
    <property type="term" value="P:transmembrane transport"/>
    <property type="evidence" value="ECO:0007669"/>
    <property type="project" value="UniProtKB-ARBA"/>
</dbReference>
<dbReference type="InterPro" id="IPR017871">
    <property type="entry name" value="ABC_transporter-like_CS"/>
</dbReference>